<protein>
    <recommendedName>
        <fullName evidence="3">Prothrombin</fullName>
        <ecNumber evidence="2">3.4.21.5</ecNumber>
    </recommendedName>
    <alternativeName>
        <fullName evidence="17">Coagulation factor II</fullName>
    </alternativeName>
</protein>
<feature type="domain" description="Gla" evidence="23">
    <location>
        <begin position="49"/>
        <end position="95"/>
    </location>
</feature>
<evidence type="ECO:0000313" key="25">
    <source>
        <dbReference type="Proteomes" id="UP000005207"/>
    </source>
</evidence>
<dbReference type="Gene3D" id="4.10.740.10">
    <property type="entry name" value="Coagulation Factor IX"/>
    <property type="match status" value="1"/>
</dbReference>
<evidence type="ECO:0000256" key="12">
    <source>
        <dbReference type="ARBA" id="ARBA00022825"/>
    </source>
</evidence>
<evidence type="ECO:0000313" key="24">
    <source>
        <dbReference type="Ensembl" id="ENSONIP00000035540.1"/>
    </source>
</evidence>
<keyword evidence="14" id="KW-0865">Zymogen</keyword>
<dbReference type="SUPFAM" id="SSF50494">
    <property type="entry name" value="Trypsin-like serine proteases"/>
    <property type="match status" value="1"/>
</dbReference>
<evidence type="ECO:0000259" key="23">
    <source>
        <dbReference type="PROSITE" id="PS50998"/>
    </source>
</evidence>
<dbReference type="FunFam" id="2.40.10.10:FF:000004">
    <property type="entry name" value="Tryptase gamma 1"/>
    <property type="match status" value="1"/>
</dbReference>
<evidence type="ECO:0000256" key="11">
    <source>
        <dbReference type="ARBA" id="ARBA00022801"/>
    </source>
</evidence>
<evidence type="ECO:0000256" key="6">
    <source>
        <dbReference type="ARBA" id="ARBA00022572"/>
    </source>
</evidence>
<comment type="function">
    <text evidence="18">Thrombin, which cleaves bonds after Arg and Lys, converts fibrinogen to fibrin and activates factors V, VII, VIII, XIII, and, in complex with thrombomodulin, protein C. Functions in blood homeostasis, inflammation and wound healing. Activates coagulation factor XI (F11); activation is promoted by the contact with negatively charged surfaces. Triggers the production of pro-inflammatory cytokines, such as MCP-1/CCL2 and IL8/CXCL8, in endothelial cells.</text>
</comment>
<evidence type="ECO:0000256" key="5">
    <source>
        <dbReference type="ARBA" id="ARBA00022486"/>
    </source>
</evidence>
<keyword evidence="9" id="KW-0732">Signal</keyword>
<sequence>MLALILESKSKRNKKSQTKTTNNCEVTQNDPNMFYRCSLCLCLMILSRLQCVNVDYFISGNLERECVEEICDHEEAREVFEQPDKTVCLYFSLLSEVLTAQRSVQSLTAKQSLFLQEKFWNKYLDCKGTRMSRTAKNINLIRTCIEGQCISGQGNGVNYEGDISITQSGRVCQHWRHSFPHPIFREYNASEPGSNLKENFCRNPDRRPEGPWCFTKDPSVQKETCRVPICGENFVPPTVATKPHKPIVCLPNNGIEYNGDLSVTIGGHTCLPWSLPEVKTLSQDKEFIPEVQLQTNKCRNPDGDFEGPWCYVRIAGNITMDYCDLQLCDDPLLGPEQTTVTEGRERSVLGQARKNLFSPRTFGQGEDDCGQRPLFEKISKTDQKEAELLESYAGARIVGGDDAEVGSAPWQVMLYKRSPQELLCGASLISDQWILTAAHCILYPPWNKNFTINDILVRLGKHNRAQFERNIEKIVAIDEIIVHPKYNWKENLNRDIALLHMRRPVIFTDKIHPICLPSKTVAKFLMSEGFKGRVTGWGNLKESWNPAVRNLPSVLQQIHLPIVDPNICRSSTSVKITDNMFCAGYKPDDNNRGDACEGDSGGPFVMKYPAENRWYQIGIVSWGEGCDRDGKYGFYTHLFRMTRWIGKVIEKMGGSDDE</sequence>
<evidence type="ECO:0000256" key="18">
    <source>
        <dbReference type="ARBA" id="ARBA00049579"/>
    </source>
</evidence>
<dbReference type="PANTHER" id="PTHR24254">
    <property type="entry name" value="PROTHROMBIN"/>
    <property type="match status" value="1"/>
</dbReference>
<organism evidence="24 25">
    <name type="scientific">Oreochromis niloticus</name>
    <name type="common">Nile tilapia</name>
    <name type="synonym">Tilapia nilotica</name>
    <dbReference type="NCBI Taxonomy" id="8128"/>
    <lineage>
        <taxon>Eukaryota</taxon>
        <taxon>Metazoa</taxon>
        <taxon>Chordata</taxon>
        <taxon>Craniata</taxon>
        <taxon>Vertebrata</taxon>
        <taxon>Euteleostomi</taxon>
        <taxon>Actinopterygii</taxon>
        <taxon>Neopterygii</taxon>
        <taxon>Teleostei</taxon>
        <taxon>Neoteleostei</taxon>
        <taxon>Acanthomorphata</taxon>
        <taxon>Ovalentaria</taxon>
        <taxon>Cichlomorphae</taxon>
        <taxon>Cichliformes</taxon>
        <taxon>Cichlidae</taxon>
        <taxon>African cichlids</taxon>
        <taxon>Pseudocrenilabrinae</taxon>
        <taxon>Oreochromini</taxon>
        <taxon>Oreochromis</taxon>
    </lineage>
</organism>
<keyword evidence="13" id="KW-0106">Calcium</keyword>
<dbReference type="Pfam" id="PF00051">
    <property type="entry name" value="Kringle"/>
    <property type="match status" value="2"/>
</dbReference>
<keyword evidence="15" id="KW-1015">Disulfide bond</keyword>
<dbReference type="InterPro" id="IPR000294">
    <property type="entry name" value="GLA_domain"/>
</dbReference>
<evidence type="ECO:0000256" key="3">
    <source>
        <dbReference type="ARBA" id="ARBA00014840"/>
    </source>
</evidence>
<dbReference type="InterPro" id="IPR043504">
    <property type="entry name" value="Peptidase_S1_PA_chymotrypsin"/>
</dbReference>
<dbReference type="InterPro" id="IPR035972">
    <property type="entry name" value="GLA-like_dom_SF"/>
</dbReference>
<dbReference type="FunFam" id="4.10.740.10:FF:000001">
    <property type="entry name" value="vitamin K-dependent protein S"/>
    <property type="match status" value="1"/>
</dbReference>
<dbReference type="InterPro" id="IPR001314">
    <property type="entry name" value="Peptidase_S1A"/>
</dbReference>
<dbReference type="AlphaFoldDB" id="A0A669BMA0"/>
<evidence type="ECO:0000256" key="14">
    <source>
        <dbReference type="ARBA" id="ARBA00023145"/>
    </source>
</evidence>
<dbReference type="Gene3D" id="4.10.140.10">
    <property type="entry name" value="Thrombin light chain domain"/>
    <property type="match status" value="1"/>
</dbReference>
<evidence type="ECO:0000256" key="13">
    <source>
        <dbReference type="ARBA" id="ARBA00022837"/>
    </source>
</evidence>
<dbReference type="InterPro" id="IPR017857">
    <property type="entry name" value="Coagulation_fac-like_Gla_dom"/>
</dbReference>
<keyword evidence="5" id="KW-0011">Acute phase</keyword>
<dbReference type="Gene3D" id="2.40.10.10">
    <property type="entry name" value="Trypsin-like serine proteases"/>
    <property type="match status" value="3"/>
</dbReference>
<dbReference type="InterPro" id="IPR018992">
    <property type="entry name" value="Thrombin_light_chain"/>
</dbReference>
<comment type="caution">
    <text evidence="19">Lacks conserved residue(s) required for the propagation of feature annotation.</text>
</comment>
<dbReference type="GO" id="GO:0030194">
    <property type="term" value="P:positive regulation of blood coagulation"/>
    <property type="evidence" value="ECO:0007669"/>
    <property type="project" value="TreeGrafter"/>
</dbReference>
<keyword evidence="4" id="KW-0301">Gamma-carboxyglutamic acid</keyword>
<dbReference type="PROSITE" id="PS50070">
    <property type="entry name" value="KRINGLE_2"/>
    <property type="match status" value="2"/>
</dbReference>
<dbReference type="InterPro" id="IPR018056">
    <property type="entry name" value="Kringle_CS"/>
</dbReference>
<dbReference type="EC" id="3.4.21.5" evidence="2"/>
<dbReference type="PROSITE" id="PS50240">
    <property type="entry name" value="TRYPSIN_DOM"/>
    <property type="match status" value="1"/>
</dbReference>
<evidence type="ECO:0000256" key="7">
    <source>
        <dbReference type="ARBA" id="ARBA00022670"/>
    </source>
</evidence>
<dbReference type="PRINTS" id="PR00001">
    <property type="entry name" value="GLABLOOD"/>
</dbReference>
<dbReference type="GO" id="GO:0004252">
    <property type="term" value="F:serine-type endopeptidase activity"/>
    <property type="evidence" value="ECO:0007669"/>
    <property type="project" value="UniProtKB-EC"/>
</dbReference>
<evidence type="ECO:0000256" key="16">
    <source>
        <dbReference type="ARBA" id="ARBA00023180"/>
    </source>
</evidence>
<name>A0A669BMA0_ORENI</name>
<dbReference type="Pfam" id="PF00594">
    <property type="entry name" value="Gla"/>
    <property type="match status" value="1"/>
</dbReference>
<dbReference type="SUPFAM" id="SSF57440">
    <property type="entry name" value="Kringle-like"/>
    <property type="match status" value="2"/>
</dbReference>
<dbReference type="PROSITE" id="PS00021">
    <property type="entry name" value="KRINGLE_1"/>
    <property type="match status" value="1"/>
</dbReference>
<keyword evidence="7 20" id="KW-0645">Protease</keyword>
<keyword evidence="12 20" id="KW-0720">Serine protease</keyword>
<dbReference type="InterPro" id="IPR051659">
    <property type="entry name" value="Serine_Protease_S1-Domain"/>
</dbReference>
<dbReference type="InterPro" id="IPR000001">
    <property type="entry name" value="Kringle"/>
</dbReference>
<proteinExistence type="predicted"/>
<gene>
    <name evidence="24" type="primary">f2</name>
</gene>
<reference evidence="24" key="3">
    <citation type="submission" date="2025-09" db="UniProtKB">
        <authorList>
            <consortium name="Ensembl"/>
        </authorList>
    </citation>
    <scope>IDENTIFICATION</scope>
</reference>
<dbReference type="PROSITE" id="PS00135">
    <property type="entry name" value="TRYPSIN_SER"/>
    <property type="match status" value="1"/>
</dbReference>
<dbReference type="Ensembl" id="ENSONIT00000048696.1">
    <property type="protein sequence ID" value="ENSONIP00000035540.1"/>
    <property type="gene ID" value="ENSONIG00000008965.2"/>
</dbReference>
<dbReference type="GO" id="GO:0030168">
    <property type="term" value="P:platelet activation"/>
    <property type="evidence" value="ECO:0007669"/>
    <property type="project" value="TreeGrafter"/>
</dbReference>
<keyword evidence="8" id="KW-0165">Cleavage on pair of basic residues</keyword>
<dbReference type="InterPro" id="IPR003966">
    <property type="entry name" value="Prothrombin/thrombin"/>
</dbReference>
<reference evidence="24" key="2">
    <citation type="submission" date="2025-08" db="UniProtKB">
        <authorList>
            <consortium name="Ensembl"/>
        </authorList>
    </citation>
    <scope>IDENTIFICATION</scope>
</reference>
<dbReference type="GO" id="GO:0005509">
    <property type="term" value="F:calcium ion binding"/>
    <property type="evidence" value="ECO:0007669"/>
    <property type="project" value="InterPro"/>
</dbReference>
<keyword evidence="11 20" id="KW-0378">Hydrolase</keyword>
<evidence type="ECO:0000256" key="15">
    <source>
        <dbReference type="ARBA" id="ARBA00023157"/>
    </source>
</evidence>
<dbReference type="PRINTS" id="PR00722">
    <property type="entry name" value="CHYMOTRYPSIN"/>
</dbReference>
<dbReference type="FunCoup" id="A0A669BMA0">
    <property type="interactions" value="902"/>
</dbReference>
<dbReference type="InterPro" id="IPR001254">
    <property type="entry name" value="Trypsin_dom"/>
</dbReference>
<dbReference type="GO" id="GO:0005615">
    <property type="term" value="C:extracellular space"/>
    <property type="evidence" value="ECO:0007669"/>
    <property type="project" value="TreeGrafter"/>
</dbReference>
<dbReference type="SMART" id="SM00130">
    <property type="entry name" value="KR"/>
    <property type="match status" value="2"/>
</dbReference>
<evidence type="ECO:0000256" key="4">
    <source>
        <dbReference type="ARBA" id="ARBA00022479"/>
    </source>
</evidence>
<dbReference type="PRINTS" id="PR00018">
    <property type="entry name" value="KRINGLE"/>
</dbReference>
<evidence type="ECO:0000259" key="21">
    <source>
        <dbReference type="PROSITE" id="PS50070"/>
    </source>
</evidence>
<evidence type="ECO:0000256" key="10">
    <source>
        <dbReference type="ARBA" id="ARBA00022737"/>
    </source>
</evidence>
<dbReference type="Proteomes" id="UP000005207">
    <property type="component" value="Linkage group LG23"/>
</dbReference>
<keyword evidence="6 19" id="KW-0420">Kringle</keyword>
<dbReference type="GeneTree" id="ENSGT00940000164059"/>
<feature type="domain" description="Kringle" evidence="21">
    <location>
        <begin position="248"/>
        <end position="328"/>
    </location>
</feature>
<evidence type="ECO:0000256" key="1">
    <source>
        <dbReference type="ARBA" id="ARBA00001621"/>
    </source>
</evidence>
<dbReference type="GO" id="GO:0006953">
    <property type="term" value="P:acute-phase response"/>
    <property type="evidence" value="ECO:0007669"/>
    <property type="project" value="UniProtKB-KW"/>
</dbReference>
<dbReference type="PROSITE" id="PS00134">
    <property type="entry name" value="TRYPSIN_HIS"/>
    <property type="match status" value="1"/>
</dbReference>
<dbReference type="PRINTS" id="PR01505">
    <property type="entry name" value="PROTHROMBIN"/>
</dbReference>
<keyword evidence="16" id="KW-0325">Glycoprotein</keyword>
<dbReference type="Pfam" id="PF00089">
    <property type="entry name" value="Trypsin"/>
    <property type="match status" value="1"/>
</dbReference>
<accession>A0A669BMA0</accession>
<dbReference type="FunFam" id="2.40.10.10:FF:000085">
    <property type="entry name" value="Prothrombin"/>
    <property type="match status" value="1"/>
</dbReference>
<dbReference type="PROSITE" id="PS50998">
    <property type="entry name" value="GLA_2"/>
    <property type="match status" value="1"/>
</dbReference>
<dbReference type="InterPro" id="IPR009003">
    <property type="entry name" value="Peptidase_S1_PA"/>
</dbReference>
<keyword evidence="25" id="KW-1185">Reference proteome</keyword>
<feature type="domain" description="Peptidase S1" evidence="22">
    <location>
        <begin position="397"/>
        <end position="650"/>
    </location>
</feature>
<evidence type="ECO:0000256" key="9">
    <source>
        <dbReference type="ARBA" id="ARBA00022729"/>
    </source>
</evidence>
<dbReference type="InterPro" id="IPR018114">
    <property type="entry name" value="TRYPSIN_HIS"/>
</dbReference>
<evidence type="ECO:0000256" key="20">
    <source>
        <dbReference type="RuleBase" id="RU363034"/>
    </source>
</evidence>
<dbReference type="Pfam" id="PF09396">
    <property type="entry name" value="Thrombin_light"/>
    <property type="match status" value="1"/>
</dbReference>
<evidence type="ECO:0000256" key="8">
    <source>
        <dbReference type="ARBA" id="ARBA00022685"/>
    </source>
</evidence>
<evidence type="ECO:0000256" key="19">
    <source>
        <dbReference type="PROSITE-ProRule" id="PRU00121"/>
    </source>
</evidence>
<dbReference type="InterPro" id="IPR037111">
    <property type="entry name" value="Thrombin_light_chain_sf"/>
</dbReference>
<dbReference type="PANTHER" id="PTHR24254:SF10">
    <property type="entry name" value="PROTHROMBIN"/>
    <property type="match status" value="1"/>
</dbReference>
<dbReference type="InParanoid" id="A0A669BMA0"/>
<dbReference type="InterPro" id="IPR013806">
    <property type="entry name" value="Kringle-like"/>
</dbReference>
<dbReference type="CDD" id="cd00108">
    <property type="entry name" value="KR"/>
    <property type="match status" value="2"/>
</dbReference>
<dbReference type="SUPFAM" id="SSF57630">
    <property type="entry name" value="GLA-domain"/>
    <property type="match status" value="1"/>
</dbReference>
<dbReference type="GO" id="GO:0006508">
    <property type="term" value="P:proteolysis"/>
    <property type="evidence" value="ECO:0007669"/>
    <property type="project" value="UniProtKB-KW"/>
</dbReference>
<feature type="domain" description="Kringle" evidence="21">
    <location>
        <begin position="153"/>
        <end position="230"/>
    </location>
</feature>
<comment type="catalytic activity">
    <reaction evidence="1">
        <text>Selective cleavage of Arg-|-Gly bonds in fibrinogen to form fibrin and release fibrinopeptides A and B.</text>
        <dbReference type="EC" id="3.4.21.5"/>
    </reaction>
</comment>
<evidence type="ECO:0000256" key="17">
    <source>
        <dbReference type="ARBA" id="ARBA00032835"/>
    </source>
</evidence>
<dbReference type="InterPro" id="IPR033116">
    <property type="entry name" value="TRYPSIN_SER"/>
</dbReference>
<dbReference type="SMART" id="SM00020">
    <property type="entry name" value="Tryp_SPc"/>
    <property type="match status" value="1"/>
</dbReference>
<dbReference type="InterPro" id="IPR038178">
    <property type="entry name" value="Kringle_sf"/>
</dbReference>
<evidence type="ECO:0000259" key="22">
    <source>
        <dbReference type="PROSITE" id="PS50240"/>
    </source>
</evidence>
<dbReference type="Gene3D" id="2.40.20.10">
    <property type="entry name" value="Plasminogen Kringle 4"/>
    <property type="match status" value="2"/>
</dbReference>
<reference evidence="25" key="1">
    <citation type="submission" date="2012-01" db="EMBL/GenBank/DDBJ databases">
        <title>The Genome Sequence of Oreochromis niloticus (Nile Tilapia).</title>
        <authorList>
            <consortium name="Broad Institute Genome Assembly Team"/>
            <consortium name="Broad Institute Sequencing Platform"/>
            <person name="Di Palma F."/>
            <person name="Johnson J."/>
            <person name="Lander E.S."/>
            <person name="Lindblad-Toh K."/>
        </authorList>
    </citation>
    <scope>NUCLEOTIDE SEQUENCE [LARGE SCALE GENOMIC DNA]</scope>
</reference>
<evidence type="ECO:0000256" key="2">
    <source>
        <dbReference type="ARBA" id="ARBA00012174"/>
    </source>
</evidence>
<dbReference type="CDD" id="cd00190">
    <property type="entry name" value="Tryp_SPc"/>
    <property type="match status" value="1"/>
</dbReference>
<keyword evidence="10" id="KW-0677">Repeat</keyword>